<comment type="subcellular location">
    <subcellularLocation>
        <location evidence="1">Cell membrane</location>
        <topology evidence="1">Multi-pass membrane protein</topology>
    </subcellularLocation>
</comment>
<sequence>MSQGENRGWIVTFAGTGINLALGLLYSWSVIAGFLREDLGWTATETQIPYMIACGVFALLMVPGGRIQDRIGPRTVIMAAGLFAGIGMIASSFFMTVAGLSIFFGIFFGTAMGLGYASATPPAIKWFGPEKRGLVTGLVVSGFGCASVYSAPLANSLVTSFGLERTFLILGVAFFIVIMLLAQLMADPPAGYVPASVKAAQEKSQKKDKKEKEDKRTLKVDFEWSEMVKTPQFYLLWLMFCFGSLAGLMVIGQLSSIALDQAGMELGFILVAILAVFNAGGRIVAGIMSDKLGRTNTMLIIFAAQAVNFLLFNTYTSLVPLIIGTAVAGFCYGSCLSVFPAVTADLFGVKNLGVNYGLVFTSWGAGGVFGGLIGGMVRDITGTYLTAYIIAASLCIIGAVLTFFTKPPKPVYLDDSAKA</sequence>
<gene>
    <name evidence="8" type="ORF">D5R97_06280</name>
</gene>
<feature type="transmembrane region" description="Helical" evidence="6">
    <location>
        <begin position="297"/>
        <end position="315"/>
    </location>
</feature>
<keyword evidence="5 6" id="KW-0472">Membrane</keyword>
<dbReference type="PANTHER" id="PTHR11360">
    <property type="entry name" value="MONOCARBOXYLATE TRANSPORTER"/>
    <property type="match status" value="1"/>
</dbReference>
<feature type="transmembrane region" description="Helical" evidence="6">
    <location>
        <begin position="385"/>
        <end position="404"/>
    </location>
</feature>
<feature type="transmembrane region" description="Helical" evidence="6">
    <location>
        <begin position="9"/>
        <end position="35"/>
    </location>
</feature>
<evidence type="ECO:0000256" key="1">
    <source>
        <dbReference type="ARBA" id="ARBA00004651"/>
    </source>
</evidence>
<dbReference type="InterPro" id="IPR036259">
    <property type="entry name" value="MFS_trans_sf"/>
</dbReference>
<feature type="transmembrane region" description="Helical" evidence="6">
    <location>
        <begin position="47"/>
        <end position="64"/>
    </location>
</feature>
<evidence type="ECO:0000256" key="2">
    <source>
        <dbReference type="ARBA" id="ARBA00022448"/>
    </source>
</evidence>
<protein>
    <submittedName>
        <fullName evidence="8">MFS transporter</fullName>
    </submittedName>
</protein>
<evidence type="ECO:0000313" key="9">
    <source>
        <dbReference type="Proteomes" id="UP000285138"/>
    </source>
</evidence>
<feature type="transmembrane region" description="Helical" evidence="6">
    <location>
        <begin position="100"/>
        <end position="121"/>
    </location>
</feature>
<feature type="domain" description="Major facilitator superfamily (MFS) profile" evidence="7">
    <location>
        <begin position="7"/>
        <end position="410"/>
    </location>
</feature>
<organism evidence="8 9">
    <name type="scientific">Candidatus Syntrophonatronum acetioxidans</name>
    <dbReference type="NCBI Taxonomy" id="1795816"/>
    <lineage>
        <taxon>Bacteria</taxon>
        <taxon>Bacillati</taxon>
        <taxon>Bacillota</taxon>
        <taxon>Clostridia</taxon>
        <taxon>Eubacteriales</taxon>
        <taxon>Syntrophomonadaceae</taxon>
        <taxon>Candidatus Syntrophonatronum</taxon>
    </lineage>
</organism>
<dbReference type="GO" id="GO:0022857">
    <property type="term" value="F:transmembrane transporter activity"/>
    <property type="evidence" value="ECO:0007669"/>
    <property type="project" value="InterPro"/>
</dbReference>
<keyword evidence="2" id="KW-0813">Transport</keyword>
<dbReference type="InterPro" id="IPR011701">
    <property type="entry name" value="MFS"/>
</dbReference>
<dbReference type="Pfam" id="PF07690">
    <property type="entry name" value="MFS_1"/>
    <property type="match status" value="1"/>
</dbReference>
<keyword evidence="4 6" id="KW-1133">Transmembrane helix</keyword>
<dbReference type="GO" id="GO:0005886">
    <property type="term" value="C:plasma membrane"/>
    <property type="evidence" value="ECO:0007669"/>
    <property type="project" value="UniProtKB-SubCell"/>
</dbReference>
<evidence type="ECO:0000313" key="8">
    <source>
        <dbReference type="EMBL" id="RQD75342.1"/>
    </source>
</evidence>
<name>A0A424YD98_9FIRM</name>
<evidence type="ECO:0000259" key="7">
    <source>
        <dbReference type="PROSITE" id="PS50850"/>
    </source>
</evidence>
<dbReference type="PROSITE" id="PS50850">
    <property type="entry name" value="MFS"/>
    <property type="match status" value="1"/>
</dbReference>
<dbReference type="Proteomes" id="UP000285138">
    <property type="component" value="Unassembled WGS sequence"/>
</dbReference>
<evidence type="ECO:0000256" key="6">
    <source>
        <dbReference type="SAM" id="Phobius"/>
    </source>
</evidence>
<dbReference type="PANTHER" id="PTHR11360:SF304">
    <property type="entry name" value="MFS DOMAIN-CONTAINING PROTEIN"/>
    <property type="match status" value="1"/>
</dbReference>
<evidence type="ECO:0000256" key="5">
    <source>
        <dbReference type="ARBA" id="ARBA00023136"/>
    </source>
</evidence>
<dbReference type="InterPro" id="IPR020846">
    <property type="entry name" value="MFS_dom"/>
</dbReference>
<dbReference type="InterPro" id="IPR050327">
    <property type="entry name" value="Proton-linked_MCT"/>
</dbReference>
<feature type="transmembrane region" description="Helical" evidence="6">
    <location>
        <begin position="166"/>
        <end position="186"/>
    </location>
</feature>
<comment type="caution">
    <text evidence="8">The sequence shown here is derived from an EMBL/GenBank/DDBJ whole genome shotgun (WGS) entry which is preliminary data.</text>
</comment>
<feature type="transmembrane region" description="Helical" evidence="6">
    <location>
        <begin position="321"/>
        <end position="342"/>
    </location>
</feature>
<feature type="transmembrane region" description="Helical" evidence="6">
    <location>
        <begin position="266"/>
        <end position="285"/>
    </location>
</feature>
<dbReference type="EMBL" id="QZAA01000162">
    <property type="protein sequence ID" value="RQD75342.1"/>
    <property type="molecule type" value="Genomic_DNA"/>
</dbReference>
<evidence type="ECO:0000256" key="3">
    <source>
        <dbReference type="ARBA" id="ARBA00022692"/>
    </source>
</evidence>
<feature type="transmembrane region" description="Helical" evidence="6">
    <location>
        <begin position="133"/>
        <end position="154"/>
    </location>
</feature>
<dbReference type="Gene3D" id="1.20.1250.20">
    <property type="entry name" value="MFS general substrate transporter like domains"/>
    <property type="match status" value="2"/>
</dbReference>
<proteinExistence type="predicted"/>
<dbReference type="AlphaFoldDB" id="A0A424YD98"/>
<dbReference type="CDD" id="cd17353">
    <property type="entry name" value="MFS_OFA_like"/>
    <property type="match status" value="1"/>
</dbReference>
<feature type="transmembrane region" description="Helical" evidence="6">
    <location>
        <begin position="354"/>
        <end position="373"/>
    </location>
</feature>
<dbReference type="SUPFAM" id="SSF103473">
    <property type="entry name" value="MFS general substrate transporter"/>
    <property type="match status" value="1"/>
</dbReference>
<evidence type="ECO:0000256" key="4">
    <source>
        <dbReference type="ARBA" id="ARBA00022989"/>
    </source>
</evidence>
<keyword evidence="3 6" id="KW-0812">Transmembrane</keyword>
<feature type="transmembrane region" description="Helical" evidence="6">
    <location>
        <begin position="233"/>
        <end position="254"/>
    </location>
</feature>
<reference evidence="8 9" key="1">
    <citation type="submission" date="2018-08" db="EMBL/GenBank/DDBJ databases">
        <title>The metabolism and importance of syntrophic acetate oxidation coupled to methane or sulfide production in haloalkaline environments.</title>
        <authorList>
            <person name="Timmers P.H.A."/>
            <person name="Vavourakis C.D."/>
            <person name="Sorokin D.Y."/>
            <person name="Sinninghe Damste J.S."/>
            <person name="Muyzer G."/>
            <person name="Stams A.J.M."/>
            <person name="Plugge C.M."/>
        </authorList>
    </citation>
    <scope>NUCLEOTIDE SEQUENCE [LARGE SCALE GENOMIC DNA]</scope>
    <source>
        <strain evidence="8">MSAO_Bac1</strain>
    </source>
</reference>
<accession>A0A424YD98</accession>